<proteinExistence type="predicted"/>
<reference evidence="3 4" key="1">
    <citation type="submission" date="2020-12" db="EMBL/GenBank/DDBJ databases">
        <title>Oil enriched cultivation method for isolating marine PHA-producing bacteria.</title>
        <authorList>
            <person name="Zheng W."/>
            <person name="Yu S."/>
            <person name="Huang Y."/>
        </authorList>
    </citation>
    <scope>NUCLEOTIDE SEQUENCE [LARGE SCALE GENOMIC DNA]</scope>
    <source>
        <strain evidence="3 4">SY-2-6</strain>
    </source>
</reference>
<feature type="domain" description="Sin" evidence="2">
    <location>
        <begin position="1"/>
        <end position="34"/>
    </location>
</feature>
<organism evidence="3 4">
    <name type="scientific">Halobacillus kuroshimensis</name>
    <dbReference type="NCBI Taxonomy" id="302481"/>
    <lineage>
        <taxon>Bacteria</taxon>
        <taxon>Bacillati</taxon>
        <taxon>Bacillota</taxon>
        <taxon>Bacilli</taxon>
        <taxon>Bacillales</taxon>
        <taxon>Bacillaceae</taxon>
        <taxon>Halobacillus</taxon>
    </lineage>
</organism>
<protein>
    <recommendedName>
        <fullName evidence="2">Sin domain-containing protein</fullName>
    </recommendedName>
</protein>
<comment type="caution">
    <text evidence="3">The sequence shown here is derived from an EMBL/GenBank/DDBJ whole genome shotgun (WGS) entry which is preliminary data.</text>
</comment>
<dbReference type="InterPro" id="IPR036281">
    <property type="entry name" value="SinR/SinI_dimer_dom_sf"/>
</dbReference>
<evidence type="ECO:0000313" key="3">
    <source>
        <dbReference type="EMBL" id="MBN8235069.1"/>
    </source>
</evidence>
<evidence type="ECO:0000259" key="2">
    <source>
        <dbReference type="PROSITE" id="PS51500"/>
    </source>
</evidence>
<dbReference type="RefSeq" id="WP_206933179.1">
    <property type="nucleotide sequence ID" value="NZ_JAEKJY010000002.1"/>
</dbReference>
<dbReference type="SUPFAM" id="SSF47406">
    <property type="entry name" value="SinR repressor dimerisation domain-like"/>
    <property type="match status" value="1"/>
</dbReference>
<gene>
    <name evidence="3" type="ORF">JF544_07390</name>
</gene>
<accession>A0ABS3DUN8</accession>
<keyword evidence="4" id="KW-1185">Reference proteome</keyword>
<sequence>MRENLDHKWLDLVGKAMDGPRSKEEFRRYLNEQKILKAGRAHEEKNARQRKEHLTLVTREQ</sequence>
<dbReference type="PROSITE" id="PS51500">
    <property type="entry name" value="SIN"/>
    <property type="match status" value="1"/>
</dbReference>
<dbReference type="InterPro" id="IPR010981">
    <property type="entry name" value="SinR/SinI_dimer_dom"/>
</dbReference>
<name>A0ABS3DUN8_9BACI</name>
<evidence type="ECO:0000256" key="1">
    <source>
        <dbReference type="SAM" id="MobiDB-lite"/>
    </source>
</evidence>
<dbReference type="EMBL" id="JAEKJY010000002">
    <property type="protein sequence ID" value="MBN8235069.1"/>
    <property type="molecule type" value="Genomic_DNA"/>
</dbReference>
<feature type="region of interest" description="Disordered" evidence="1">
    <location>
        <begin position="40"/>
        <end position="61"/>
    </location>
</feature>
<evidence type="ECO:0000313" key="4">
    <source>
        <dbReference type="Proteomes" id="UP000663970"/>
    </source>
</evidence>
<dbReference type="Proteomes" id="UP000663970">
    <property type="component" value="Unassembled WGS sequence"/>
</dbReference>